<dbReference type="Pfam" id="PF13966">
    <property type="entry name" value="zf-RVT"/>
    <property type="match status" value="1"/>
</dbReference>
<feature type="domain" description="RNase H type-1" evidence="1">
    <location>
        <begin position="334"/>
        <end position="460"/>
    </location>
</feature>
<dbReference type="GO" id="GO:0003676">
    <property type="term" value="F:nucleic acid binding"/>
    <property type="evidence" value="ECO:0007669"/>
    <property type="project" value="InterPro"/>
</dbReference>
<dbReference type="Gene3D" id="3.30.420.10">
    <property type="entry name" value="Ribonuclease H-like superfamily/Ribonuclease H"/>
    <property type="match status" value="1"/>
</dbReference>
<evidence type="ECO:0000313" key="2">
    <source>
        <dbReference type="EMBL" id="OVA15282.1"/>
    </source>
</evidence>
<comment type="caution">
    <text evidence="2">The sequence shown here is derived from an EMBL/GenBank/DDBJ whole genome shotgun (WGS) entry which is preliminary data.</text>
</comment>
<reference evidence="2 3" key="1">
    <citation type="journal article" date="2017" name="Mol. Plant">
        <title>The Genome of Medicinal Plant Macleaya cordata Provides New Insights into Benzylisoquinoline Alkaloids Metabolism.</title>
        <authorList>
            <person name="Liu X."/>
            <person name="Liu Y."/>
            <person name="Huang P."/>
            <person name="Ma Y."/>
            <person name="Qing Z."/>
            <person name="Tang Q."/>
            <person name="Cao H."/>
            <person name="Cheng P."/>
            <person name="Zheng Y."/>
            <person name="Yuan Z."/>
            <person name="Zhou Y."/>
            <person name="Liu J."/>
            <person name="Tang Z."/>
            <person name="Zhuo Y."/>
            <person name="Zhang Y."/>
            <person name="Yu L."/>
            <person name="Huang J."/>
            <person name="Yang P."/>
            <person name="Peng Q."/>
            <person name="Zhang J."/>
            <person name="Jiang W."/>
            <person name="Zhang Z."/>
            <person name="Lin K."/>
            <person name="Ro D.K."/>
            <person name="Chen X."/>
            <person name="Xiong X."/>
            <person name="Shang Y."/>
            <person name="Huang S."/>
            <person name="Zeng J."/>
        </authorList>
    </citation>
    <scope>NUCLEOTIDE SEQUENCE [LARGE SCALE GENOMIC DNA]</scope>
    <source>
        <strain evidence="3">cv. BLH2017</strain>
        <tissue evidence="2">Root</tissue>
    </source>
</reference>
<dbReference type="OMA" id="GRWISIL"/>
<dbReference type="AlphaFoldDB" id="A0A200QXV4"/>
<protein>
    <submittedName>
        <fullName evidence="2">Ribonuclease H domain</fullName>
    </submittedName>
</protein>
<dbReference type="GO" id="GO:0004523">
    <property type="term" value="F:RNA-DNA hybrid ribonuclease activity"/>
    <property type="evidence" value="ECO:0007669"/>
    <property type="project" value="InterPro"/>
</dbReference>
<dbReference type="InterPro" id="IPR026960">
    <property type="entry name" value="RVT-Znf"/>
</dbReference>
<dbReference type="EMBL" id="MVGT01000855">
    <property type="protein sequence ID" value="OVA15282.1"/>
    <property type="molecule type" value="Genomic_DNA"/>
</dbReference>
<dbReference type="OrthoDB" id="1301355at2759"/>
<evidence type="ECO:0000313" key="3">
    <source>
        <dbReference type="Proteomes" id="UP000195402"/>
    </source>
</evidence>
<dbReference type="InParanoid" id="A0A200QXV4"/>
<organism evidence="2 3">
    <name type="scientific">Macleaya cordata</name>
    <name type="common">Five-seeded plume-poppy</name>
    <name type="synonym">Bocconia cordata</name>
    <dbReference type="NCBI Taxonomy" id="56857"/>
    <lineage>
        <taxon>Eukaryota</taxon>
        <taxon>Viridiplantae</taxon>
        <taxon>Streptophyta</taxon>
        <taxon>Embryophyta</taxon>
        <taxon>Tracheophyta</taxon>
        <taxon>Spermatophyta</taxon>
        <taxon>Magnoliopsida</taxon>
        <taxon>Ranunculales</taxon>
        <taxon>Papaveraceae</taxon>
        <taxon>Papaveroideae</taxon>
        <taxon>Macleaya</taxon>
    </lineage>
</organism>
<dbReference type="InterPro" id="IPR036397">
    <property type="entry name" value="RNaseH_sf"/>
</dbReference>
<name>A0A200QXV4_MACCD</name>
<dbReference type="SUPFAM" id="SSF53098">
    <property type="entry name" value="Ribonuclease H-like"/>
    <property type="match status" value="1"/>
</dbReference>
<dbReference type="PROSITE" id="PS50879">
    <property type="entry name" value="RNASE_H_1"/>
    <property type="match status" value="1"/>
</dbReference>
<gene>
    <name evidence="2" type="ORF">BVC80_1331g11</name>
</gene>
<keyword evidence="3" id="KW-1185">Reference proteome</keyword>
<evidence type="ECO:0000259" key="1">
    <source>
        <dbReference type="PROSITE" id="PS50879"/>
    </source>
</evidence>
<dbReference type="InterPro" id="IPR044730">
    <property type="entry name" value="RNase_H-like_dom_plant"/>
</dbReference>
<dbReference type="Proteomes" id="UP000195402">
    <property type="component" value="Unassembled WGS sequence"/>
</dbReference>
<dbReference type="CDD" id="cd06222">
    <property type="entry name" value="RNase_H_like"/>
    <property type="match status" value="1"/>
</dbReference>
<dbReference type="PANTHER" id="PTHR47723">
    <property type="entry name" value="OS05G0353850 PROTEIN"/>
    <property type="match status" value="1"/>
</dbReference>
<accession>A0A200QXV4</accession>
<proteinExistence type="predicted"/>
<dbReference type="Pfam" id="PF13456">
    <property type="entry name" value="RVT_3"/>
    <property type="match status" value="1"/>
</dbReference>
<dbReference type="InterPro" id="IPR053151">
    <property type="entry name" value="RNase_H-like"/>
</dbReference>
<dbReference type="InterPro" id="IPR002156">
    <property type="entry name" value="RNaseH_domain"/>
</dbReference>
<dbReference type="PANTHER" id="PTHR47723:SF19">
    <property type="entry name" value="POLYNUCLEOTIDYL TRANSFERASE, RIBONUCLEASE H-LIKE SUPERFAMILY PROTEIN"/>
    <property type="match status" value="1"/>
</dbReference>
<sequence>MWKILTDSSNWGKFFLAKYTNPRGKWITFYKKTSIWKGVQWAFDAMVPHMGWIVRDGTSISLWGDIWCSDRPISSILDLDSMGAFSHKSRVSEIISNGDWCIPEEVATVLSNLGVISLDRPLGDEDRRVWKPDIQGKFSVSSAYELTRVKSQKVPWQKWIWLQCIHPNLSARAWKLLHGCGATESKAQARGIPLASRCHLCYKDDHVLWLCPFANNLWDWIHSLFNFRRAHSFIDMMKRAQYESPNIKEIWVVDVLVMMTEIWGARNKCAFEDTNPSLDRIKSMVFKYIGDSSLRMKGYMHNSVHNLSTFRRFGVMYRPTKTLRVRDCLWVDPEPGELKICCDGTSTGNPGNAGAGVVFRDSDRSFLAGISGGLKVCSNYAAETSAIIIGVEWALDNGFTHFWVVSDSKVTIENFKKGKIPWWLWGRWISILNRNPQMHISHVYRETNFLVDSMAKRGAHLGAGQLVFFNQRPSFLFTIEHSDNHYYRFY</sequence>
<dbReference type="InterPro" id="IPR012337">
    <property type="entry name" value="RNaseH-like_sf"/>
</dbReference>